<gene>
    <name evidence="1" type="ORF">GCM10009544_56490</name>
</gene>
<dbReference type="RefSeq" id="WP_344096070.1">
    <property type="nucleotide sequence ID" value="NZ_BAAAHB010000103.1"/>
</dbReference>
<evidence type="ECO:0008006" key="3">
    <source>
        <dbReference type="Google" id="ProtNLM"/>
    </source>
</evidence>
<keyword evidence="2" id="KW-1185">Reference proteome</keyword>
<accession>A0ABP3KVL8</accession>
<comment type="caution">
    <text evidence="1">The sequence shown here is derived from an EMBL/GenBank/DDBJ whole genome shotgun (WGS) entry which is preliminary data.</text>
</comment>
<sequence>MTTAPDRTLPAPGGPCALTTVDPDGFRALMASHPGGVAVVTTTDGLGTAAVRPARLCDVAVGLTGHIS</sequence>
<name>A0ABP3KVL8_9ACTN</name>
<organism evidence="1 2">
    <name type="scientific">Streptomyces stramineus</name>
    <dbReference type="NCBI Taxonomy" id="173861"/>
    <lineage>
        <taxon>Bacteria</taxon>
        <taxon>Bacillati</taxon>
        <taxon>Actinomycetota</taxon>
        <taxon>Actinomycetes</taxon>
        <taxon>Kitasatosporales</taxon>
        <taxon>Streptomycetaceae</taxon>
        <taxon>Streptomyces</taxon>
    </lineage>
</organism>
<dbReference type="Proteomes" id="UP001499895">
    <property type="component" value="Unassembled WGS sequence"/>
</dbReference>
<reference evidence="2" key="1">
    <citation type="journal article" date="2019" name="Int. J. Syst. Evol. Microbiol.">
        <title>The Global Catalogue of Microorganisms (GCM) 10K type strain sequencing project: providing services to taxonomists for standard genome sequencing and annotation.</title>
        <authorList>
            <consortium name="The Broad Institute Genomics Platform"/>
            <consortium name="The Broad Institute Genome Sequencing Center for Infectious Disease"/>
            <person name="Wu L."/>
            <person name="Ma J."/>
        </authorList>
    </citation>
    <scope>NUCLEOTIDE SEQUENCE [LARGE SCALE GENOMIC DNA]</scope>
    <source>
        <strain evidence="2">JCM 10649</strain>
    </source>
</reference>
<protein>
    <recommendedName>
        <fullName evidence="3">Flavin reductase like domain-containing protein</fullName>
    </recommendedName>
</protein>
<evidence type="ECO:0000313" key="1">
    <source>
        <dbReference type="EMBL" id="GAA0488039.1"/>
    </source>
</evidence>
<dbReference type="EMBL" id="BAAAHB010000103">
    <property type="protein sequence ID" value="GAA0488039.1"/>
    <property type="molecule type" value="Genomic_DNA"/>
</dbReference>
<proteinExistence type="predicted"/>
<evidence type="ECO:0000313" key="2">
    <source>
        <dbReference type="Proteomes" id="UP001499895"/>
    </source>
</evidence>